<proteinExistence type="predicted"/>
<protein>
    <submittedName>
        <fullName evidence="1">Uncharacterized protein</fullName>
    </submittedName>
</protein>
<reference evidence="1" key="1">
    <citation type="submission" date="2020-05" db="EMBL/GenBank/DDBJ databases">
        <authorList>
            <person name="Chiriac C."/>
            <person name="Salcher M."/>
            <person name="Ghai R."/>
            <person name="Kavagutti S V."/>
        </authorList>
    </citation>
    <scope>NUCLEOTIDE SEQUENCE</scope>
</reference>
<evidence type="ECO:0000313" key="1">
    <source>
        <dbReference type="EMBL" id="CAB5212779.1"/>
    </source>
</evidence>
<organism evidence="1">
    <name type="scientific">uncultured Caudovirales phage</name>
    <dbReference type="NCBI Taxonomy" id="2100421"/>
    <lineage>
        <taxon>Viruses</taxon>
        <taxon>Duplodnaviria</taxon>
        <taxon>Heunggongvirae</taxon>
        <taxon>Uroviricota</taxon>
        <taxon>Caudoviricetes</taxon>
        <taxon>Peduoviridae</taxon>
        <taxon>Maltschvirus</taxon>
        <taxon>Maltschvirus maltsch</taxon>
    </lineage>
</organism>
<sequence length="715" mass="74991">MAGEKSGWEEWKDLNVQILDAKKAGYSDEEIAQYLQGMPTVGPQVTTALENNYAAPEIVKSILERKSPSYEQGAQKSTAEKAVLTALQGPTLGYFDELAGAVAAPLLAYQQNIPLGQAYQQQRDVVRGATESFTQDRPFTSAGLQGIASVPLAMSTLTSRAIGAASAPVVSAIEGVAPKVAAGMQSAGQYLAGAPAAGQTMGMGQRMAQAGAAGVGYGLIGGAGSSTGENTGQIAEDALKSAAIGGILGPVTQPVMGIVGAGGRQIAARVSDAAASRYGQQKVAEALLRDTPPDLLQSALTMSQARMGKLGPEARIADIGGANVRGLLDTLATLPGETKQALERAIRERQAGRAGRMMTAADEALGTQGAQFQQSLDAFNTMRKTQAQPFYDAIKDASVTVDDNLLTLLQKSKDLQGGAETLFRRQTGQEINLGNLKKGDVVPMTVLDSVKQSLYDAAQTAKQSGSGNQAKAIDDIRVNLTRFLVDKSPKLGGQSAYRQALDKWAGPSQMMDAAELGRKAMTGDIVNFKQELSTLSGSEIDAFRIGALQSLRQKTGTESGQTSLLKMWKEPATQERLKAVFENDYRKFSTAVAQEARLKGLESAGRGSQTASRLAGMTDLDIAPAMAAGQSVMSGNVPGMITSAVGLANRISTPEPVRNQMGQILLSRDQQRLNDLMMELRRQGEARSRAAGLGGFTGGAIGSNVQPYTAGLLGN</sequence>
<gene>
    <name evidence="1" type="ORF">UFOVP189_48</name>
</gene>
<dbReference type="EMBL" id="LR798234">
    <property type="protein sequence ID" value="CAB5212779.1"/>
    <property type="molecule type" value="Genomic_DNA"/>
</dbReference>
<name>A0A6J7WIZ3_9CAUD</name>
<accession>A0A6J7WIZ3</accession>